<keyword evidence="2" id="KW-1133">Transmembrane helix</keyword>
<accession>A0A941EFG0</accession>
<dbReference type="AlphaFoldDB" id="A0A941EFG0"/>
<evidence type="ECO:0000313" key="3">
    <source>
        <dbReference type="EMBL" id="MBR7828099.1"/>
    </source>
</evidence>
<gene>
    <name evidence="3" type="ORF">KDK95_17410</name>
</gene>
<dbReference type="Proteomes" id="UP000676325">
    <property type="component" value="Unassembled WGS sequence"/>
</dbReference>
<evidence type="ECO:0000256" key="1">
    <source>
        <dbReference type="SAM" id="MobiDB-lite"/>
    </source>
</evidence>
<protein>
    <submittedName>
        <fullName evidence="3">Uncharacterized protein</fullName>
    </submittedName>
</protein>
<keyword evidence="2" id="KW-0472">Membrane</keyword>
<dbReference type="EMBL" id="JAGSOH010000048">
    <property type="protein sequence ID" value="MBR7828099.1"/>
    <property type="molecule type" value="Genomic_DNA"/>
</dbReference>
<evidence type="ECO:0000256" key="2">
    <source>
        <dbReference type="SAM" id="Phobius"/>
    </source>
</evidence>
<evidence type="ECO:0000313" key="4">
    <source>
        <dbReference type="Proteomes" id="UP000676325"/>
    </source>
</evidence>
<keyword evidence="2" id="KW-0812">Transmembrane</keyword>
<keyword evidence="4" id="KW-1185">Reference proteome</keyword>
<organism evidence="3 4">
    <name type="scientific">Actinospica acidithermotolerans</name>
    <dbReference type="NCBI Taxonomy" id="2828514"/>
    <lineage>
        <taxon>Bacteria</taxon>
        <taxon>Bacillati</taxon>
        <taxon>Actinomycetota</taxon>
        <taxon>Actinomycetes</taxon>
        <taxon>Catenulisporales</taxon>
        <taxon>Actinospicaceae</taxon>
        <taxon>Actinospica</taxon>
    </lineage>
</organism>
<feature type="transmembrane region" description="Helical" evidence="2">
    <location>
        <begin position="92"/>
        <end position="122"/>
    </location>
</feature>
<comment type="caution">
    <text evidence="3">The sequence shown here is derived from an EMBL/GenBank/DDBJ whole genome shotgun (WGS) entry which is preliminary data.</text>
</comment>
<sequence length="540" mass="60987">MTDTRIPGYESDSSLPNPAGMARVPRPYAHSNATRLLSAGAYLEKDFRTGVIRELVRDFYRVVAPSYGYDAVTVLAHALAARSLRRKQLAGVFLGELLTLILASKGLLPGVSAVLIALWLPWAFSFLRRVATMQALITWLSPRPSPSTSGAADYEYDFPADRALTPELVEKIALQQAGGQQEIMFARERFRPFVGAGWDKDDWTAAALLLPMKTDPTLRAYLRDEEDEEEEIEQPPVIPFTVEEISEYVAQRLESELRDDAPYGEQIENLVVERRRYSRAGSLPAKKRLFWRWRGVLLLPPSTVGEIGSFRPFEDREQYDAAREYLCIRVGAWDQEVVNSIFVGFDVRGNTLYSEFYPHVMPPVQASFHLVDRLPQRLGVKLLLRIAIDIPLSLPRQIYNTFWAALRAAWAQIRRLGRAAIGFVGVIDGSDLRLGRYAVDLVDTGAKVSLRELAASPDYHHFFQKADHTKYVQIVQRRLLEVMRDFLIEHNIDVFDHDQRGTTILDKSTRNYGDAIIHGNGVINQGGRGNRQSFGRGRGA</sequence>
<dbReference type="RefSeq" id="WP_212519238.1">
    <property type="nucleotide sequence ID" value="NZ_JAGSOH010000048.1"/>
</dbReference>
<reference evidence="3" key="1">
    <citation type="submission" date="2021-04" db="EMBL/GenBank/DDBJ databases">
        <title>Genome based classification of Actinospica acidithermotolerans sp. nov., an actinobacterium isolated from an Indonesian hot spring.</title>
        <authorList>
            <person name="Kusuma A.B."/>
            <person name="Putra K.E."/>
            <person name="Nafisah S."/>
            <person name="Loh J."/>
            <person name="Nouioui I."/>
            <person name="Goodfellow M."/>
        </authorList>
    </citation>
    <scope>NUCLEOTIDE SEQUENCE</scope>
    <source>
        <strain evidence="3">MGRD01-02</strain>
    </source>
</reference>
<name>A0A941EFG0_9ACTN</name>
<proteinExistence type="predicted"/>
<feature type="region of interest" description="Disordered" evidence="1">
    <location>
        <begin position="1"/>
        <end position="20"/>
    </location>
</feature>